<name>A0A9D4ZLM1_ADICA</name>
<reference evidence="1 2" key="1">
    <citation type="submission" date="2021-01" db="EMBL/GenBank/DDBJ databases">
        <title>Adiantum capillus-veneris genome.</title>
        <authorList>
            <person name="Fang Y."/>
            <person name="Liao Q."/>
        </authorList>
    </citation>
    <scope>NUCLEOTIDE SEQUENCE [LARGE SCALE GENOMIC DNA]</scope>
    <source>
        <strain evidence="1">H3</strain>
        <tissue evidence="1">Leaf</tissue>
    </source>
</reference>
<dbReference type="AlphaFoldDB" id="A0A9D4ZLM1"/>
<evidence type="ECO:0000313" key="1">
    <source>
        <dbReference type="EMBL" id="KAI5080004.1"/>
    </source>
</evidence>
<accession>A0A9D4ZLM1</accession>
<protein>
    <submittedName>
        <fullName evidence="1">Uncharacterized protein</fullName>
    </submittedName>
</protein>
<comment type="caution">
    <text evidence="1">The sequence shown here is derived from an EMBL/GenBank/DDBJ whole genome shotgun (WGS) entry which is preliminary data.</text>
</comment>
<dbReference type="Proteomes" id="UP000886520">
    <property type="component" value="Chromosome 5"/>
</dbReference>
<keyword evidence="2" id="KW-1185">Reference proteome</keyword>
<evidence type="ECO:0000313" key="2">
    <source>
        <dbReference type="Proteomes" id="UP000886520"/>
    </source>
</evidence>
<gene>
    <name evidence="1" type="ORF">GOP47_0005483</name>
</gene>
<dbReference type="EMBL" id="JABFUD020000005">
    <property type="protein sequence ID" value="KAI5080004.1"/>
    <property type="molecule type" value="Genomic_DNA"/>
</dbReference>
<organism evidence="1 2">
    <name type="scientific">Adiantum capillus-veneris</name>
    <name type="common">Maidenhair fern</name>
    <dbReference type="NCBI Taxonomy" id="13818"/>
    <lineage>
        <taxon>Eukaryota</taxon>
        <taxon>Viridiplantae</taxon>
        <taxon>Streptophyta</taxon>
        <taxon>Embryophyta</taxon>
        <taxon>Tracheophyta</taxon>
        <taxon>Polypodiopsida</taxon>
        <taxon>Polypodiidae</taxon>
        <taxon>Polypodiales</taxon>
        <taxon>Pteridineae</taxon>
        <taxon>Pteridaceae</taxon>
        <taxon>Vittarioideae</taxon>
        <taxon>Adiantum</taxon>
    </lineage>
</organism>
<proteinExistence type="predicted"/>
<sequence length="101" mass="12105">MEAHRHAGWQLDRRYNVQRRRAGVHHQHLRKPRPLIMHIAEKVAIILFQLLPYILTLPRHKKWLPSYALFSILPPRHHRLPPAKAQIHLHHSCELRKIPIC</sequence>